<dbReference type="PANTHER" id="PTHR43100:SF1">
    <property type="entry name" value="GLUTAMATE SYNTHASE [NADPH] SMALL CHAIN"/>
    <property type="match status" value="1"/>
</dbReference>
<name>A0A7R9FU95_9CRUS</name>
<dbReference type="SUPFAM" id="SSF51905">
    <property type="entry name" value="FAD/NAD(P)-binding domain"/>
    <property type="match status" value="1"/>
</dbReference>
<dbReference type="EMBL" id="LR918280">
    <property type="protein sequence ID" value="CAD7255168.1"/>
    <property type="molecule type" value="Genomic_DNA"/>
</dbReference>
<organism evidence="1">
    <name type="scientific">Darwinula stevensoni</name>
    <dbReference type="NCBI Taxonomy" id="69355"/>
    <lineage>
        <taxon>Eukaryota</taxon>
        <taxon>Metazoa</taxon>
        <taxon>Ecdysozoa</taxon>
        <taxon>Arthropoda</taxon>
        <taxon>Crustacea</taxon>
        <taxon>Oligostraca</taxon>
        <taxon>Ostracoda</taxon>
        <taxon>Podocopa</taxon>
        <taxon>Podocopida</taxon>
        <taxon>Darwinulocopina</taxon>
        <taxon>Darwinuloidea</taxon>
        <taxon>Darwinulidae</taxon>
        <taxon>Darwinula</taxon>
    </lineage>
</organism>
<dbReference type="PANTHER" id="PTHR43100">
    <property type="entry name" value="GLUTAMATE SYNTHASE [NADPH] SMALL CHAIN"/>
    <property type="match status" value="1"/>
</dbReference>
<protein>
    <submittedName>
        <fullName evidence="1">Uncharacterized protein</fullName>
    </submittedName>
</protein>
<dbReference type="Proteomes" id="UP000677054">
    <property type="component" value="Unassembled WGS sequence"/>
</dbReference>
<dbReference type="Gene3D" id="3.50.50.60">
    <property type="entry name" value="FAD/NAD(P)-binding domain"/>
    <property type="match status" value="2"/>
</dbReference>
<gene>
    <name evidence="1" type="ORF">DSTB1V02_LOCUS14913</name>
</gene>
<dbReference type="EMBL" id="CAJPEV010018762">
    <property type="protein sequence ID" value="CAG0907726.1"/>
    <property type="molecule type" value="Genomic_DNA"/>
</dbReference>
<dbReference type="PRINTS" id="PR00419">
    <property type="entry name" value="ADXRDTASE"/>
</dbReference>
<reference evidence="1" key="1">
    <citation type="submission" date="2020-11" db="EMBL/GenBank/DDBJ databases">
        <authorList>
            <person name="Tran Van P."/>
        </authorList>
    </citation>
    <scope>NUCLEOTIDE SEQUENCE</scope>
</reference>
<dbReference type="InterPro" id="IPR036188">
    <property type="entry name" value="FAD/NAD-bd_sf"/>
</dbReference>
<keyword evidence="2" id="KW-1185">Reference proteome</keyword>
<feature type="non-terminal residue" evidence="1">
    <location>
        <position position="84"/>
    </location>
</feature>
<dbReference type="InterPro" id="IPR051394">
    <property type="entry name" value="Glutamate_Synthase"/>
</dbReference>
<dbReference type="OrthoDB" id="7310152at2759"/>
<proteinExistence type="predicted"/>
<feature type="non-terminal residue" evidence="1">
    <location>
        <position position="1"/>
    </location>
</feature>
<evidence type="ECO:0000313" key="2">
    <source>
        <dbReference type="Proteomes" id="UP000677054"/>
    </source>
</evidence>
<dbReference type="Pfam" id="PF13450">
    <property type="entry name" value="NAD_binding_8"/>
    <property type="match status" value="1"/>
</dbReference>
<evidence type="ECO:0000313" key="1">
    <source>
        <dbReference type="EMBL" id="CAD7255168.1"/>
    </source>
</evidence>
<dbReference type="AlphaFoldDB" id="A0A7R9FU95"/>
<sequence length="84" mass="8923">VESGKHIAVIGSGPAGLAAAAQLHKAGHRITVYERNEKPAAGFLHPQKEGIIDLLGIELDNRGNVATQNYQTNLPHVFAAGDMR</sequence>
<accession>A0A7R9FU95</accession>